<feature type="region of interest" description="Disordered" evidence="1">
    <location>
        <begin position="118"/>
        <end position="161"/>
    </location>
</feature>
<feature type="region of interest" description="Disordered" evidence="1">
    <location>
        <begin position="176"/>
        <end position="331"/>
    </location>
</feature>
<feature type="region of interest" description="Disordered" evidence="1">
    <location>
        <begin position="1"/>
        <end position="21"/>
    </location>
</feature>
<dbReference type="VEuPathDB" id="VectorBase:SCAU005136"/>
<feature type="compositionally biased region" description="Polar residues" evidence="1">
    <location>
        <begin position="206"/>
        <end position="234"/>
    </location>
</feature>
<feature type="compositionally biased region" description="Low complexity" evidence="1">
    <location>
        <begin position="181"/>
        <end position="192"/>
    </location>
</feature>
<dbReference type="Proteomes" id="UP000095300">
    <property type="component" value="Unassembled WGS sequence"/>
</dbReference>
<keyword evidence="3" id="KW-1185">Reference proteome</keyword>
<organism evidence="2 3">
    <name type="scientific">Stomoxys calcitrans</name>
    <name type="common">Stable fly</name>
    <name type="synonym">Conops calcitrans</name>
    <dbReference type="NCBI Taxonomy" id="35570"/>
    <lineage>
        <taxon>Eukaryota</taxon>
        <taxon>Metazoa</taxon>
        <taxon>Ecdysozoa</taxon>
        <taxon>Arthropoda</taxon>
        <taxon>Hexapoda</taxon>
        <taxon>Insecta</taxon>
        <taxon>Pterygota</taxon>
        <taxon>Neoptera</taxon>
        <taxon>Endopterygota</taxon>
        <taxon>Diptera</taxon>
        <taxon>Brachycera</taxon>
        <taxon>Muscomorpha</taxon>
        <taxon>Muscoidea</taxon>
        <taxon>Muscidae</taxon>
        <taxon>Stomoxys</taxon>
    </lineage>
</organism>
<proteinExistence type="predicted"/>
<accession>A0A1I8P645</accession>
<sequence length="351" mass="38874">MDTGCRGRQTTPSPASPDRSVYASKVKAALSNPADRGHRLIVIRREELSSHEKLTLFVIGGHCREYHYDKPLVTFHADESGQTQYVTTASRMIIPGSYGRSYEVSMSPSTDIFEMHVGQQQGYQQQHAEHQAYQQQQQQQHQSASQVQAQQVQPQAQYAGHQAGYTQQNVAHSGYQYQNTPNAAPARPAYAPQSHAQAHQGLAAANPQQNGFNQAPAQPQFANSGPAYPQQNGFGQAPAAYAAPQPQQLQQVAPSQPQYQLNNGPQASFAQQAQAQAPVSAPASSGFRDQQPNQLLDEQKHQSILAQARSHLVPDPENGKYNYAPPPPKMLRNRRYFQYTENEIEAYPYDK</sequence>
<evidence type="ECO:0000256" key="1">
    <source>
        <dbReference type="SAM" id="MobiDB-lite"/>
    </source>
</evidence>
<name>A0A1I8P645_STOCA</name>
<evidence type="ECO:0000313" key="3">
    <source>
        <dbReference type="Proteomes" id="UP000095300"/>
    </source>
</evidence>
<feature type="compositionally biased region" description="Polar residues" evidence="1">
    <location>
        <begin position="287"/>
        <end position="296"/>
    </location>
</feature>
<feature type="compositionally biased region" description="Low complexity" evidence="1">
    <location>
        <begin position="236"/>
        <end position="285"/>
    </location>
</feature>
<evidence type="ECO:0000313" key="2">
    <source>
        <dbReference type="EnsemblMetazoa" id="SCAU005136-PA"/>
    </source>
</evidence>
<dbReference type="EnsemblMetazoa" id="SCAU005136-RA">
    <property type="protein sequence ID" value="SCAU005136-PA"/>
    <property type="gene ID" value="SCAU005136"/>
</dbReference>
<reference evidence="2" key="1">
    <citation type="submission" date="2020-05" db="UniProtKB">
        <authorList>
            <consortium name="EnsemblMetazoa"/>
        </authorList>
    </citation>
    <scope>IDENTIFICATION</scope>
    <source>
        <strain evidence="2">USDA</strain>
    </source>
</reference>
<protein>
    <submittedName>
        <fullName evidence="2">Uncharacterized protein</fullName>
    </submittedName>
</protein>
<gene>
    <name evidence="2" type="primary">106090592</name>
</gene>
<dbReference type="AlphaFoldDB" id="A0A1I8P645"/>